<dbReference type="OrthoDB" id="3976083at2"/>
<evidence type="ECO:0000313" key="5">
    <source>
        <dbReference type="EMBL" id="TDQ49701.1"/>
    </source>
</evidence>
<evidence type="ECO:0000256" key="2">
    <source>
        <dbReference type="ARBA" id="ARBA00022801"/>
    </source>
</evidence>
<dbReference type="InterPro" id="IPR008979">
    <property type="entry name" value="Galactose-bd-like_sf"/>
</dbReference>
<proteinExistence type="predicted"/>
<dbReference type="AlphaFoldDB" id="A0A4R6URL1"/>
<feature type="domain" description="P/Homo B" evidence="4">
    <location>
        <begin position="417"/>
        <end position="536"/>
    </location>
</feature>
<sequence length="536" mass="57753">MLKKLWLSASLGTLAMLSPTAFAAESLFVKSPSLDARLNAQSQMQAQRLANEFHHARVDADWRLNKQGWNQPAFDVTLPDGQRITLQRQHAYRNHAGTDVLVAKPGNGLLNLRSAATPAADSIFVNRDGQITGSIRYQGKLYSVRPTGHGQHAIIEVDESRMPADHPEHDYAALFDQAIQYQVPASTTADLSASANTVIKLLVNYTQGAKNAVADIDGLIDLAVAETNQGYVNSGINITVEVAHRAQTSYSESSNISTDRDRYAATNDGYMDEIHTQRDQYGADVGVLILNNSAACGVAKAIGATAATAFAVVHHSCATGYYSFAHEIGHLQGARHDPATDPSTTPYAYGHGYRAPNNAWRTVMAYNCSPSCTRINYWSTPNRTYGDGQVMGTSSQSDNARVLNQTAATIAGFRGDTTPPPPGDTFTNDGNYNIPDNNSTGIQSPIAATGSGTAGTVKVDVRIIHTYIGDLIVDLIAPDGSVYNLHNRSGGGADNLIQSYNVNASSENRAGTWNLRVRDRARVDTGYIDSWSITFN</sequence>
<dbReference type="InterPro" id="IPR024079">
    <property type="entry name" value="MetalloPept_cat_dom_sf"/>
</dbReference>
<dbReference type="GO" id="GO:0004252">
    <property type="term" value="F:serine-type endopeptidase activity"/>
    <property type="evidence" value="ECO:0007669"/>
    <property type="project" value="InterPro"/>
</dbReference>
<keyword evidence="3" id="KW-0732">Signal</keyword>
<gene>
    <name evidence="5" type="ORF">EV696_10369</name>
</gene>
<dbReference type="EMBL" id="SNYM01000003">
    <property type="protein sequence ID" value="TDQ49701.1"/>
    <property type="molecule type" value="Genomic_DNA"/>
</dbReference>
<dbReference type="GO" id="GO:0006508">
    <property type="term" value="P:proteolysis"/>
    <property type="evidence" value="ECO:0007669"/>
    <property type="project" value="UniProtKB-KW"/>
</dbReference>
<feature type="chain" id="PRO_5020848312" evidence="3">
    <location>
        <begin position="24"/>
        <end position="536"/>
    </location>
</feature>
<reference evidence="5 6" key="1">
    <citation type="submission" date="2019-03" db="EMBL/GenBank/DDBJ databases">
        <title>Genomic Encyclopedia of Type Strains, Phase IV (KMG-IV): sequencing the most valuable type-strain genomes for metagenomic binning, comparative biology and taxonomic classification.</title>
        <authorList>
            <person name="Goeker M."/>
        </authorList>
    </citation>
    <scope>NUCLEOTIDE SEQUENCE [LARGE SCALE GENOMIC DNA]</scope>
    <source>
        <strain evidence="5 6">DSM 103792</strain>
    </source>
</reference>
<dbReference type="RefSeq" id="WP_133588243.1">
    <property type="nucleotide sequence ID" value="NZ_CP037953.1"/>
</dbReference>
<accession>A0A4R6URL1</accession>
<evidence type="ECO:0000256" key="3">
    <source>
        <dbReference type="SAM" id="SignalP"/>
    </source>
</evidence>
<dbReference type="PROSITE" id="PS51829">
    <property type="entry name" value="P_HOMO_B"/>
    <property type="match status" value="1"/>
</dbReference>
<dbReference type="Proteomes" id="UP000295375">
    <property type="component" value="Unassembled WGS sequence"/>
</dbReference>
<dbReference type="FunFam" id="2.60.120.260:FF:000149">
    <property type="entry name" value="Leupeptin-inactivating enzyme 1"/>
    <property type="match status" value="1"/>
</dbReference>
<keyword evidence="2" id="KW-0378">Hydrolase</keyword>
<comment type="caution">
    <text evidence="5">The sequence shown here is derived from an EMBL/GenBank/DDBJ whole genome shotgun (WGS) entry which is preliminary data.</text>
</comment>
<keyword evidence="6" id="KW-1185">Reference proteome</keyword>
<evidence type="ECO:0000259" key="4">
    <source>
        <dbReference type="PROSITE" id="PS51829"/>
    </source>
</evidence>
<dbReference type="Gene3D" id="3.40.390.10">
    <property type="entry name" value="Collagenase (Catalytic Domain)"/>
    <property type="match status" value="1"/>
</dbReference>
<dbReference type="GO" id="GO:0008237">
    <property type="term" value="F:metallopeptidase activity"/>
    <property type="evidence" value="ECO:0007669"/>
    <property type="project" value="InterPro"/>
</dbReference>
<dbReference type="Pfam" id="PF13688">
    <property type="entry name" value="Reprolysin_5"/>
    <property type="match status" value="1"/>
</dbReference>
<dbReference type="Gene3D" id="2.60.120.260">
    <property type="entry name" value="Galactose-binding domain-like"/>
    <property type="match status" value="1"/>
</dbReference>
<dbReference type="InterPro" id="IPR002884">
    <property type="entry name" value="P_dom"/>
</dbReference>
<organism evidence="5 6">
    <name type="scientific">Permianibacter aggregans</name>
    <dbReference type="NCBI Taxonomy" id="1510150"/>
    <lineage>
        <taxon>Bacteria</taxon>
        <taxon>Pseudomonadati</taxon>
        <taxon>Pseudomonadota</taxon>
        <taxon>Gammaproteobacteria</taxon>
        <taxon>Pseudomonadales</taxon>
        <taxon>Pseudomonadaceae</taxon>
        <taxon>Permianibacter</taxon>
    </lineage>
</organism>
<dbReference type="Pfam" id="PF01483">
    <property type="entry name" value="P_proprotein"/>
    <property type="match status" value="1"/>
</dbReference>
<keyword evidence="1" id="KW-0645">Protease</keyword>
<protein>
    <submittedName>
        <fullName evidence="5">Metallopeptidase family M12-like protein</fullName>
    </submittedName>
</protein>
<name>A0A4R6URL1_9GAMM</name>
<dbReference type="SUPFAM" id="SSF55486">
    <property type="entry name" value="Metalloproteases ('zincins'), catalytic domain"/>
    <property type="match status" value="1"/>
</dbReference>
<evidence type="ECO:0000256" key="1">
    <source>
        <dbReference type="ARBA" id="ARBA00022670"/>
    </source>
</evidence>
<evidence type="ECO:0000313" key="6">
    <source>
        <dbReference type="Proteomes" id="UP000295375"/>
    </source>
</evidence>
<dbReference type="SUPFAM" id="SSF49785">
    <property type="entry name" value="Galactose-binding domain-like"/>
    <property type="match status" value="1"/>
</dbReference>
<feature type="signal peptide" evidence="3">
    <location>
        <begin position="1"/>
        <end position="23"/>
    </location>
</feature>